<dbReference type="GO" id="GO:0140359">
    <property type="term" value="F:ABC-type transporter activity"/>
    <property type="evidence" value="ECO:0007669"/>
    <property type="project" value="InterPro"/>
</dbReference>
<feature type="transmembrane region" description="Helical" evidence="12">
    <location>
        <begin position="1182"/>
        <end position="1203"/>
    </location>
</feature>
<dbReference type="GO" id="GO:0005886">
    <property type="term" value="C:plasma membrane"/>
    <property type="evidence" value="ECO:0007669"/>
    <property type="project" value="UniProtKB-SubCell"/>
</dbReference>
<evidence type="ECO:0000256" key="1">
    <source>
        <dbReference type="ARBA" id="ARBA00004651"/>
    </source>
</evidence>
<dbReference type="Pfam" id="PF00005">
    <property type="entry name" value="ABC_tran"/>
    <property type="match status" value="2"/>
</dbReference>
<keyword evidence="3" id="KW-0813">Transport</keyword>
<evidence type="ECO:0000256" key="11">
    <source>
        <dbReference type="SAM" id="MobiDB-lite"/>
    </source>
</evidence>
<dbReference type="Proteomes" id="UP000325579">
    <property type="component" value="Unassembled WGS sequence"/>
</dbReference>
<evidence type="ECO:0000256" key="12">
    <source>
        <dbReference type="SAM" id="Phobius"/>
    </source>
</evidence>
<dbReference type="CDD" id="cd03232">
    <property type="entry name" value="ABCG_PDR_domain2"/>
    <property type="match status" value="1"/>
</dbReference>
<dbReference type="InterPro" id="IPR027417">
    <property type="entry name" value="P-loop_NTPase"/>
</dbReference>
<feature type="compositionally biased region" description="Low complexity" evidence="11">
    <location>
        <begin position="37"/>
        <end position="47"/>
    </location>
</feature>
<dbReference type="Pfam" id="PF19055">
    <property type="entry name" value="ABC2_membrane_7"/>
    <property type="match status" value="1"/>
</dbReference>
<dbReference type="InterPro" id="IPR003439">
    <property type="entry name" value="ABC_transporter-like_ATP-bd"/>
</dbReference>
<dbReference type="FunFam" id="3.40.50.300:FF:000054">
    <property type="entry name" value="ABC multidrug transporter atrF"/>
    <property type="match status" value="1"/>
</dbReference>
<keyword evidence="14" id="KW-1185">Reference proteome</keyword>
<gene>
    <name evidence="13" type="ORF">BDV37DRAFT_297123</name>
</gene>
<dbReference type="InterPro" id="IPR003593">
    <property type="entry name" value="AAA+_ATPase"/>
</dbReference>
<organism evidence="13 14">
    <name type="scientific">Aspergillus pseudonomiae</name>
    <dbReference type="NCBI Taxonomy" id="1506151"/>
    <lineage>
        <taxon>Eukaryota</taxon>
        <taxon>Fungi</taxon>
        <taxon>Dikarya</taxon>
        <taxon>Ascomycota</taxon>
        <taxon>Pezizomycotina</taxon>
        <taxon>Eurotiomycetes</taxon>
        <taxon>Eurotiomycetidae</taxon>
        <taxon>Eurotiales</taxon>
        <taxon>Aspergillaceae</taxon>
        <taxon>Aspergillus</taxon>
        <taxon>Aspergillus subgen. Circumdati</taxon>
    </lineage>
</organism>
<feature type="transmembrane region" description="Helical" evidence="12">
    <location>
        <begin position="1153"/>
        <end position="1170"/>
    </location>
</feature>
<feature type="transmembrane region" description="Helical" evidence="12">
    <location>
        <begin position="1223"/>
        <end position="1250"/>
    </location>
</feature>
<evidence type="ECO:0000256" key="7">
    <source>
        <dbReference type="ARBA" id="ARBA00022840"/>
    </source>
</evidence>
<feature type="transmembrane region" description="Helical" evidence="12">
    <location>
        <begin position="556"/>
        <end position="576"/>
    </location>
</feature>
<keyword evidence="10" id="KW-0325">Glycoprotein</keyword>
<proteinExistence type="inferred from homology"/>
<keyword evidence="7" id="KW-0067">ATP-binding</keyword>
<keyword evidence="6" id="KW-0547">Nucleotide-binding</keyword>
<dbReference type="Pfam" id="PF01061">
    <property type="entry name" value="ABC2_membrane"/>
    <property type="match status" value="2"/>
</dbReference>
<accession>A0A5N7D1C9</accession>
<name>A0A5N7D1C9_9EURO</name>
<dbReference type="SUPFAM" id="SSF52540">
    <property type="entry name" value="P-loop containing nucleoside triphosphate hydrolases"/>
    <property type="match status" value="2"/>
</dbReference>
<keyword evidence="8 12" id="KW-1133">Transmembrane helix</keyword>
<feature type="region of interest" description="Disordered" evidence="11">
    <location>
        <begin position="771"/>
        <end position="799"/>
    </location>
</feature>
<evidence type="ECO:0000256" key="5">
    <source>
        <dbReference type="ARBA" id="ARBA00022692"/>
    </source>
</evidence>
<protein>
    <submittedName>
        <fullName evidence="13">ABC-2 type transporter-domain-containing protein</fullName>
    </submittedName>
</protein>
<accession>A0A5N6HV39</accession>
<dbReference type="InterPro" id="IPR010929">
    <property type="entry name" value="PDR_CDR_ABC"/>
</dbReference>
<dbReference type="InterPro" id="IPR017871">
    <property type="entry name" value="ABC_transporter-like_CS"/>
</dbReference>
<dbReference type="SMART" id="SM00382">
    <property type="entry name" value="AAA"/>
    <property type="match status" value="2"/>
</dbReference>
<dbReference type="InterPro" id="IPR043926">
    <property type="entry name" value="ABCG_dom"/>
</dbReference>
<feature type="transmembrane region" description="Helical" evidence="12">
    <location>
        <begin position="583"/>
        <end position="601"/>
    </location>
</feature>
<dbReference type="PROSITE" id="PS00211">
    <property type="entry name" value="ABC_TRANSPORTER_1"/>
    <property type="match status" value="1"/>
</dbReference>
<feature type="region of interest" description="Disordered" evidence="11">
    <location>
        <begin position="33"/>
        <end position="54"/>
    </location>
</feature>
<dbReference type="PANTHER" id="PTHR19241">
    <property type="entry name" value="ATP-BINDING CASSETTE TRANSPORTER"/>
    <property type="match status" value="1"/>
</dbReference>
<keyword evidence="5 12" id="KW-0812">Transmembrane</keyword>
<dbReference type="GO" id="GO:0005524">
    <property type="term" value="F:ATP binding"/>
    <property type="evidence" value="ECO:0007669"/>
    <property type="project" value="UniProtKB-KW"/>
</dbReference>
<sequence length="1444" mass="161372">MQMLRQYTGIGARSLVTRQIAWLLVDPTATVRKSDSQSDSTATSSTTGWPAEEHKLSMTEADISPLVSKFEEILQRSLQSGYKPRRLGVTWNDLTVKAKSAEATINENVFSQFNILRRLQQRRQGMPLKTILHQSHGCVKPGEMLLVLGRPGSGCTTLLKMLANQRTGYEEIEGDVWYGSMRHEEAAENYAGQIIMNTEEEIFFPTLTVGQTLDFATRLKVPAHLPGDAANAEAYRAEMKELLLESLHIPHTAETKVGNEYVRGVSGGERKRVSILECLASGASVSCWDNSTRGLDAASALDWAKMMRAMADVYGSSIIATLYQAGNDILRLFDKVLVLDEGRQIYYGPANQAQQFMESLGFECSEGANIGDYLTSVTVPLERRIRSGYESIFPRNAEGIVTSYRNSSIKCQMTSEYDYPTSELSQQRTKDFQESVALEKHHPRSANTVHFAAQVRACIIRQYQVLLGDKKTFAMKQGSTLIQALVAGSMYYQVKPDTSGLFLKSGALFWSILYNSMSAMSEVVGSFAGRPMVVKHNAFAYCKPAAFCIGQIAADIPITIFQISIWSLILYFMVGLKMSAGAFFTYFVVLFACAMCSTALFRAVGAVFRTFDGASKVSGYVVTIMAMYAGFQIQHTQMRPWFGWLYWLNPVAYAFDGLMSTEFRDREIDCTGGNLIPHGESYANVSMSYRSCAGVRGAAPGFASLTGEQYLGALTYSYTHLWRNFGILWAWWIFYVAITIGATMMWKSPSESGAQLLIPRERLAQHLQLGRDDEESQVPQKCCHGHHSEEKMDGSPPLATPVAETQLAKNTSIFTWKNLKYTVKTPSGPRVLLDNVHGWVKPGMLGALMGASGAGKTTLLDVLAQRKTEGKIEGSIMVDGRPLSVSFQRSAGYCEQLDVHEPYATVREALEFSALLRQSPDTPEKEKLAYVDVIIDLLELGDIADTLIGTPSAGGLNIEQRKRVTIGVELVAKPSILIFLDEPTSGLDGQSAFNTMRFLRKLANQGQAILVTIHQPSAQLFYQFDTLLLLAPGGKTVYFGDIGENASTLKEYFERYGSPCPSQMNPADHMIDVVSGRASNVDWHHVWLESPEYQQSMIELDRLIQDSASRESVHNSSTDDNEYATPLWYQTKIVLRRMNIALFRNTNYVNNKIYLHIGLALFNGFSYWKIGDTVNDMQLRMFTIFTFMFVAPGVVNQLQPLFIERRSIYDAREKKSRMYSWKAFVTALIVSEFPYLCVCGVLYFLCWYYTVGFPTATEKAGAALFVVILYEFSYTGIGQFVAAYSPNAVFAALVNPLLVGIMVSFCGILVPYDQIIPFWRYWMYYLNPLTYLVGSLLVFNIFDVNVKCADSEFAIFNPPSNMTCLDYLSSYLEASDANLVNPEALSECRVCPYTSGGGYLKTINLNDYYFGWRDVGIFVIFIFSSYGLVYLFMKLRTKASKKAE</sequence>
<evidence type="ECO:0000313" key="14">
    <source>
        <dbReference type="Proteomes" id="UP000325579"/>
    </source>
</evidence>
<dbReference type="Pfam" id="PF06422">
    <property type="entry name" value="PDR_CDR"/>
    <property type="match status" value="1"/>
</dbReference>
<evidence type="ECO:0000256" key="4">
    <source>
        <dbReference type="ARBA" id="ARBA00022475"/>
    </source>
</evidence>
<feature type="transmembrane region" description="Helical" evidence="12">
    <location>
        <begin position="1322"/>
        <end position="1342"/>
    </location>
</feature>
<feature type="transmembrane region" description="Helical" evidence="12">
    <location>
        <begin position="613"/>
        <end position="631"/>
    </location>
</feature>
<dbReference type="FunFam" id="3.40.50.300:FF:001465">
    <property type="entry name" value="ABC multidrug transporter (Eurofung)"/>
    <property type="match status" value="1"/>
</dbReference>
<evidence type="ECO:0000256" key="6">
    <source>
        <dbReference type="ARBA" id="ARBA00022741"/>
    </source>
</evidence>
<dbReference type="CDD" id="cd03233">
    <property type="entry name" value="ABCG_PDR_domain1"/>
    <property type="match status" value="1"/>
</dbReference>
<dbReference type="PROSITE" id="PS50893">
    <property type="entry name" value="ABC_TRANSPORTER_2"/>
    <property type="match status" value="2"/>
</dbReference>
<keyword evidence="9 12" id="KW-0472">Membrane</keyword>
<dbReference type="InterPro" id="IPR034001">
    <property type="entry name" value="ABCG_PDR_1"/>
</dbReference>
<dbReference type="InterPro" id="IPR034003">
    <property type="entry name" value="ABCG_PDR_2"/>
</dbReference>
<feature type="transmembrane region" description="Helical" evidence="12">
    <location>
        <begin position="1415"/>
        <end position="1433"/>
    </location>
</feature>
<evidence type="ECO:0000313" key="13">
    <source>
        <dbReference type="EMBL" id="KAE8400221.1"/>
    </source>
</evidence>
<comment type="similarity">
    <text evidence="2">Belongs to the ABC transporter superfamily. ABCG family. PDR (TC 3.A.1.205) subfamily.</text>
</comment>
<feature type="transmembrane region" description="Helical" evidence="12">
    <location>
        <begin position="725"/>
        <end position="746"/>
    </location>
</feature>
<feature type="transmembrane region" description="Helical" evidence="12">
    <location>
        <begin position="1288"/>
        <end position="1310"/>
    </location>
</feature>
<dbReference type="EMBL" id="ML736819">
    <property type="protein sequence ID" value="KAE8400221.1"/>
    <property type="molecule type" value="Genomic_DNA"/>
</dbReference>
<evidence type="ECO:0000256" key="9">
    <source>
        <dbReference type="ARBA" id="ARBA00023136"/>
    </source>
</evidence>
<reference evidence="13 14" key="1">
    <citation type="submission" date="2019-04" db="EMBL/GenBank/DDBJ databases">
        <authorList>
            <consortium name="DOE Joint Genome Institute"/>
            <person name="Mondo S."/>
            <person name="Kjaerbolling I."/>
            <person name="Vesth T."/>
            <person name="Frisvad J.C."/>
            <person name="Nybo J.L."/>
            <person name="Theobald S."/>
            <person name="Kildgaard S."/>
            <person name="Isbrandt T."/>
            <person name="Kuo A."/>
            <person name="Sato A."/>
            <person name="Lyhne E.K."/>
            <person name="Kogle M.E."/>
            <person name="Wiebenga A."/>
            <person name="Kun R.S."/>
            <person name="Lubbers R.J."/>
            <person name="Makela M.R."/>
            <person name="Barry K."/>
            <person name="Chovatia M."/>
            <person name="Clum A."/>
            <person name="Daum C."/>
            <person name="Haridas S."/>
            <person name="He G."/>
            <person name="LaButti K."/>
            <person name="Lipzen A."/>
            <person name="Riley R."/>
            <person name="Salamov A."/>
            <person name="Simmons B.A."/>
            <person name="Magnuson J.K."/>
            <person name="Henrissat B."/>
            <person name="Mortensen U.H."/>
            <person name="Larsen T.O."/>
            <person name="Devries R.P."/>
            <person name="Grigoriev I.V."/>
            <person name="Machida M."/>
            <person name="Baker S.E."/>
            <person name="Andersen M.R."/>
            <person name="Cantor M.N."/>
            <person name="Hua S.X."/>
        </authorList>
    </citation>
    <scope>NUCLEOTIDE SEQUENCE [LARGE SCALE GENOMIC DNA]</scope>
    <source>
        <strain evidence="13 14">CBS 119388</strain>
    </source>
</reference>
<evidence type="ECO:0000256" key="8">
    <source>
        <dbReference type="ARBA" id="ARBA00022989"/>
    </source>
</evidence>
<evidence type="ECO:0000256" key="2">
    <source>
        <dbReference type="ARBA" id="ARBA00006012"/>
    </source>
</evidence>
<dbReference type="OrthoDB" id="245989at2759"/>
<evidence type="ECO:0000256" key="3">
    <source>
        <dbReference type="ARBA" id="ARBA00022448"/>
    </source>
</evidence>
<dbReference type="Gene3D" id="3.40.50.300">
    <property type="entry name" value="P-loop containing nucleotide triphosphate hydrolases"/>
    <property type="match status" value="2"/>
</dbReference>
<keyword evidence="4" id="KW-1003">Cell membrane</keyword>
<dbReference type="RefSeq" id="XP_031937540.1">
    <property type="nucleotide sequence ID" value="XM_032090261.1"/>
</dbReference>
<dbReference type="InterPro" id="IPR013525">
    <property type="entry name" value="ABC2_TM"/>
</dbReference>
<feature type="transmembrane region" description="Helical" evidence="12">
    <location>
        <begin position="1262"/>
        <end position="1282"/>
    </location>
</feature>
<evidence type="ECO:0000256" key="10">
    <source>
        <dbReference type="ARBA" id="ARBA00023180"/>
    </source>
</evidence>
<dbReference type="GO" id="GO:0016887">
    <property type="term" value="F:ATP hydrolysis activity"/>
    <property type="evidence" value="ECO:0007669"/>
    <property type="project" value="InterPro"/>
</dbReference>
<dbReference type="GeneID" id="43674952"/>
<comment type="subcellular location">
    <subcellularLocation>
        <location evidence="1">Cell membrane</location>
        <topology evidence="1">Multi-pass membrane protein</topology>
    </subcellularLocation>
</comment>